<dbReference type="PANTHER" id="PTHR24321:SF15">
    <property type="entry name" value="OXIDOREDUCTASE UCPA"/>
    <property type="match status" value="1"/>
</dbReference>
<gene>
    <name evidence="4" type="ORF">J8F10_16705</name>
</gene>
<dbReference type="Proteomes" id="UP000676565">
    <property type="component" value="Unassembled WGS sequence"/>
</dbReference>
<protein>
    <submittedName>
        <fullName evidence="4">Glucose 1-dehydrogenase</fullName>
        <ecNumber evidence="4">1.1.1.47</ecNumber>
    </submittedName>
</protein>
<dbReference type="InterPro" id="IPR057326">
    <property type="entry name" value="KR_dom"/>
</dbReference>
<reference evidence="4 5" key="1">
    <citation type="submission" date="2021-04" db="EMBL/GenBank/DDBJ databases">
        <authorList>
            <person name="Ivanova A."/>
        </authorList>
    </citation>
    <scope>NUCLEOTIDE SEQUENCE [LARGE SCALE GENOMIC DNA]</scope>
    <source>
        <strain evidence="4 5">G18</strain>
    </source>
</reference>
<dbReference type="SMART" id="SM00822">
    <property type="entry name" value="PKS_KR"/>
    <property type="match status" value="1"/>
</dbReference>
<dbReference type="NCBIfam" id="NF005559">
    <property type="entry name" value="PRK07231.1"/>
    <property type="match status" value="1"/>
</dbReference>
<accession>A0ABS5BT60</accession>
<evidence type="ECO:0000313" key="4">
    <source>
        <dbReference type="EMBL" id="MBP3956913.1"/>
    </source>
</evidence>
<dbReference type="CDD" id="cd05233">
    <property type="entry name" value="SDR_c"/>
    <property type="match status" value="1"/>
</dbReference>
<comment type="similarity">
    <text evidence="1">Belongs to the short-chain dehydrogenases/reductases (SDR) family.</text>
</comment>
<evidence type="ECO:0000259" key="3">
    <source>
        <dbReference type="SMART" id="SM00822"/>
    </source>
</evidence>
<dbReference type="SUPFAM" id="SSF51735">
    <property type="entry name" value="NAD(P)-binding Rossmann-fold domains"/>
    <property type="match status" value="1"/>
</dbReference>
<dbReference type="RefSeq" id="WP_210655480.1">
    <property type="nucleotide sequence ID" value="NZ_JAGKQQ010000001.1"/>
</dbReference>
<dbReference type="EMBL" id="JAGKQQ010000001">
    <property type="protein sequence ID" value="MBP3956913.1"/>
    <property type="molecule type" value="Genomic_DNA"/>
</dbReference>
<dbReference type="GO" id="GO:0047936">
    <property type="term" value="F:glucose 1-dehydrogenase [NAD(P)+] activity"/>
    <property type="evidence" value="ECO:0007669"/>
    <property type="project" value="UniProtKB-EC"/>
</dbReference>
<sequence length="250" mass="26233">MAGKLEGKVAVVTGGNSGMGLATAKLFAKEGAHVYITGRRKAELEAAVKEIGRNVTAVQGDVAKLSDIDRLYALVKEKHGRVDVVFANAGVGELVPIADVTEAHFDKLFGINVKGLLFTVQKALPLMAGGASIILNGSIAGYTGSPAFSVYSATKAAVRSFARTWTADLKERKIRVNTLSPGPIDTPIFETVVTEKDQVEQLKAGFAAQVPLGRMGRPEEIATVALFLASDDSSFVTGIDLSVDGGMAQV</sequence>
<name>A0ABS5BT60_9BACT</name>
<dbReference type="Pfam" id="PF13561">
    <property type="entry name" value="adh_short_C2"/>
    <property type="match status" value="1"/>
</dbReference>
<dbReference type="PRINTS" id="PR00081">
    <property type="entry name" value="GDHRDH"/>
</dbReference>
<dbReference type="InterPro" id="IPR002347">
    <property type="entry name" value="SDR_fam"/>
</dbReference>
<keyword evidence="2 4" id="KW-0560">Oxidoreductase</keyword>
<dbReference type="InterPro" id="IPR036291">
    <property type="entry name" value="NAD(P)-bd_dom_sf"/>
</dbReference>
<evidence type="ECO:0000256" key="1">
    <source>
        <dbReference type="ARBA" id="ARBA00006484"/>
    </source>
</evidence>
<keyword evidence="5" id="KW-1185">Reference proteome</keyword>
<dbReference type="EC" id="1.1.1.47" evidence="4"/>
<feature type="domain" description="Ketoreductase" evidence="3">
    <location>
        <begin position="8"/>
        <end position="187"/>
    </location>
</feature>
<dbReference type="PANTHER" id="PTHR24321">
    <property type="entry name" value="DEHYDROGENASES, SHORT CHAIN"/>
    <property type="match status" value="1"/>
</dbReference>
<comment type="caution">
    <text evidence="4">The sequence shown here is derived from an EMBL/GenBank/DDBJ whole genome shotgun (WGS) entry which is preliminary data.</text>
</comment>
<evidence type="ECO:0000313" key="5">
    <source>
        <dbReference type="Proteomes" id="UP000676565"/>
    </source>
</evidence>
<evidence type="ECO:0000256" key="2">
    <source>
        <dbReference type="ARBA" id="ARBA00023002"/>
    </source>
</evidence>
<organism evidence="4 5">
    <name type="scientific">Gemmata palustris</name>
    <dbReference type="NCBI Taxonomy" id="2822762"/>
    <lineage>
        <taxon>Bacteria</taxon>
        <taxon>Pseudomonadati</taxon>
        <taxon>Planctomycetota</taxon>
        <taxon>Planctomycetia</taxon>
        <taxon>Gemmatales</taxon>
        <taxon>Gemmataceae</taxon>
        <taxon>Gemmata</taxon>
    </lineage>
</organism>
<proteinExistence type="inferred from homology"/>
<dbReference type="Gene3D" id="3.40.50.720">
    <property type="entry name" value="NAD(P)-binding Rossmann-like Domain"/>
    <property type="match status" value="1"/>
</dbReference>